<dbReference type="Pfam" id="PF00152">
    <property type="entry name" value="tRNA-synt_2"/>
    <property type="match status" value="1"/>
</dbReference>
<dbReference type="InterPro" id="IPR045864">
    <property type="entry name" value="aa-tRNA-synth_II/BPL/LPL"/>
</dbReference>
<dbReference type="GO" id="GO:0000287">
    <property type="term" value="F:magnesium ion binding"/>
    <property type="evidence" value="ECO:0007669"/>
    <property type="project" value="UniProtKB-UniRule"/>
</dbReference>
<evidence type="ECO:0000256" key="2">
    <source>
        <dbReference type="ARBA" id="ARBA00022723"/>
    </source>
</evidence>
<gene>
    <name evidence="7" type="primary">lysS</name>
    <name evidence="10" type="ORF">LIP_3139</name>
</gene>
<keyword evidence="7" id="KW-0963">Cytoplasm</keyword>
<dbReference type="KEGG" id="lpil:LIP_3139"/>
<dbReference type="InterPro" id="IPR002313">
    <property type="entry name" value="Lys-tRNA-ligase_II"/>
</dbReference>
<comment type="catalytic activity">
    <reaction evidence="6 7 8">
        <text>tRNA(Lys) + L-lysine + ATP = L-lysyl-tRNA(Lys) + AMP + diphosphate</text>
        <dbReference type="Rhea" id="RHEA:20792"/>
        <dbReference type="Rhea" id="RHEA-COMP:9696"/>
        <dbReference type="Rhea" id="RHEA-COMP:9697"/>
        <dbReference type="ChEBI" id="CHEBI:30616"/>
        <dbReference type="ChEBI" id="CHEBI:32551"/>
        <dbReference type="ChEBI" id="CHEBI:33019"/>
        <dbReference type="ChEBI" id="CHEBI:78442"/>
        <dbReference type="ChEBI" id="CHEBI:78529"/>
        <dbReference type="ChEBI" id="CHEBI:456215"/>
        <dbReference type="EC" id="6.1.1.6"/>
    </reaction>
</comment>
<dbReference type="PATRIC" id="fig|1555112.3.peg.3186"/>
<dbReference type="InterPro" id="IPR006195">
    <property type="entry name" value="aa-tRNA-synth_II"/>
</dbReference>
<reference evidence="11" key="1">
    <citation type="submission" date="2015-07" db="EMBL/GenBank/DDBJ databases">
        <title>Complete genome sequence and phylogenetic analysis of Limnochorda pilosa.</title>
        <authorList>
            <person name="Watanabe M."/>
            <person name="Kojima H."/>
            <person name="Fukui M."/>
        </authorList>
    </citation>
    <scope>NUCLEOTIDE SEQUENCE [LARGE SCALE GENOMIC DNA]</scope>
    <source>
        <strain evidence="11">HC45</strain>
    </source>
</reference>
<feature type="binding site" evidence="7">
    <location>
        <position position="415"/>
    </location>
    <ligand>
        <name>Mg(2+)</name>
        <dbReference type="ChEBI" id="CHEBI:18420"/>
        <label>1</label>
    </ligand>
</feature>
<feature type="domain" description="Aminoacyl-transfer RNA synthetases class-II family profile" evidence="9">
    <location>
        <begin position="179"/>
        <end position="496"/>
    </location>
</feature>
<dbReference type="GO" id="GO:0016740">
    <property type="term" value="F:transferase activity"/>
    <property type="evidence" value="ECO:0007669"/>
    <property type="project" value="UniProtKB-ARBA"/>
</dbReference>
<dbReference type="Gene3D" id="3.30.930.10">
    <property type="entry name" value="Bira Bifunctional Protein, Domain 2"/>
    <property type="match status" value="1"/>
</dbReference>
<keyword evidence="11" id="KW-1185">Reference proteome</keyword>
<feature type="binding site" evidence="7">
    <location>
        <position position="415"/>
    </location>
    <ligand>
        <name>Mg(2+)</name>
        <dbReference type="ChEBI" id="CHEBI:18420"/>
        <label>2</label>
    </ligand>
</feature>
<dbReference type="Gene3D" id="2.40.50.140">
    <property type="entry name" value="Nucleic acid-binding proteins"/>
    <property type="match status" value="1"/>
</dbReference>
<comment type="cofactor">
    <cofactor evidence="7 8">
        <name>Mg(2+)</name>
        <dbReference type="ChEBI" id="CHEBI:18420"/>
    </cofactor>
    <text evidence="7 8">Binds 3 Mg(2+) ions per subunit.</text>
</comment>
<dbReference type="SUPFAM" id="SSF50249">
    <property type="entry name" value="Nucleic acid-binding proteins"/>
    <property type="match status" value="1"/>
</dbReference>
<dbReference type="PROSITE" id="PS50862">
    <property type="entry name" value="AA_TRNA_LIGASE_II"/>
    <property type="match status" value="1"/>
</dbReference>
<dbReference type="RefSeq" id="WP_198409572.1">
    <property type="nucleotide sequence ID" value="NZ_AP014924.1"/>
</dbReference>
<dbReference type="GO" id="GO:0000049">
    <property type="term" value="F:tRNA binding"/>
    <property type="evidence" value="ECO:0007669"/>
    <property type="project" value="TreeGrafter"/>
</dbReference>
<accession>A0A0K2SPD5</accession>
<evidence type="ECO:0000256" key="4">
    <source>
        <dbReference type="ARBA" id="ARBA00022840"/>
    </source>
</evidence>
<sequence length="507" mass="56575">MPGTADEATLNRGKPSALGVDEQRAAKLESLRARGVEVYAGAYPRSHAVSELLQRFDELQGSRCRLAGRLMARRTHGKVSFADLRDESGTIQLYLRAERMGEAAYGLWADLDVGDIVGAEGDLVRTRRGEVSLEVDRLVLLTKSLAPLPDKWHGLRDVEVRYRQRYVDLVVSPEVKEVFRKRSLILTGMRRFLVERGYLEVETPILHPIPGGANARPFVTFHNALQAELYLRVAPELYLKRLLVGGFEKVFEIGKNFRNEGVSTTHNPEYTSMECYLAYGDAEAMMQLTEQMVAVLAEEVCGSRQVAFGGRTYDLTPPWPRLPMIEAVRQSTGVDLRHATPEEARRRAAEVGVEVPPGASVGHVVSELFERRVADTLQGPVFIVDFPVEVSPLARRKDGTPEWVDRFEPYVAGWEIGNGFSELTDALDQAARFRRQAEARARGDEEAQFFDEDFVHALEVGMPPAGGLGIGVDRLVMFLTGQTSIRDVLLFPHLRPLGRLDRPAEPS</sequence>
<dbReference type="InterPro" id="IPR004365">
    <property type="entry name" value="NA-bd_OB_tRNA"/>
</dbReference>
<keyword evidence="4 7" id="KW-0067">ATP-binding</keyword>
<evidence type="ECO:0000256" key="3">
    <source>
        <dbReference type="ARBA" id="ARBA00022741"/>
    </source>
</evidence>
<dbReference type="STRING" id="1555112.LIP_3139"/>
<dbReference type="NCBIfam" id="NF001756">
    <property type="entry name" value="PRK00484.1"/>
    <property type="match status" value="1"/>
</dbReference>
<proteinExistence type="inferred from homology"/>
<keyword evidence="1 7" id="KW-0436">Ligase</keyword>
<evidence type="ECO:0000313" key="11">
    <source>
        <dbReference type="Proteomes" id="UP000065807"/>
    </source>
</evidence>
<dbReference type="InterPro" id="IPR018149">
    <property type="entry name" value="Lys-tRNA-synth_II_C"/>
</dbReference>
<comment type="subunit">
    <text evidence="7">Homodimer.</text>
</comment>
<dbReference type="GO" id="GO:0005524">
    <property type="term" value="F:ATP binding"/>
    <property type="evidence" value="ECO:0007669"/>
    <property type="project" value="UniProtKB-UniRule"/>
</dbReference>
<dbReference type="InterPro" id="IPR044136">
    <property type="entry name" value="Lys-tRNA-ligase_II_N"/>
</dbReference>
<keyword evidence="7" id="KW-0648">Protein biosynthesis</keyword>
<evidence type="ECO:0000256" key="6">
    <source>
        <dbReference type="ARBA" id="ARBA00048573"/>
    </source>
</evidence>
<dbReference type="EMBL" id="AP014924">
    <property type="protein sequence ID" value="BAS28966.1"/>
    <property type="molecule type" value="Genomic_DNA"/>
</dbReference>
<comment type="similarity">
    <text evidence="7">Belongs to the class-II aminoacyl-tRNA synthetase family.</text>
</comment>
<evidence type="ECO:0000256" key="1">
    <source>
        <dbReference type="ARBA" id="ARBA00022598"/>
    </source>
</evidence>
<protein>
    <recommendedName>
        <fullName evidence="7">Lysine--tRNA ligase</fullName>
        <ecNumber evidence="7">6.1.1.6</ecNumber>
    </recommendedName>
    <alternativeName>
        <fullName evidence="7">Lysyl-tRNA synthetase</fullName>
        <shortName evidence="7">LysRS</shortName>
    </alternativeName>
</protein>
<reference evidence="11" key="2">
    <citation type="journal article" date="2016" name="Int. J. Syst. Evol. Microbiol.">
        <title>Complete genome sequence and cell structure of Limnochorda pilosa, a Gram-negative spore-former within the phylum Firmicutes.</title>
        <authorList>
            <person name="Watanabe M."/>
            <person name="Kojima H."/>
            <person name="Fukui M."/>
        </authorList>
    </citation>
    <scope>NUCLEOTIDE SEQUENCE [LARGE SCALE GENOMIC DNA]</scope>
    <source>
        <strain evidence="11">HC45</strain>
    </source>
</reference>
<evidence type="ECO:0000259" key="9">
    <source>
        <dbReference type="PROSITE" id="PS50862"/>
    </source>
</evidence>
<dbReference type="InterPro" id="IPR012340">
    <property type="entry name" value="NA-bd_OB-fold"/>
</dbReference>
<evidence type="ECO:0000256" key="5">
    <source>
        <dbReference type="ARBA" id="ARBA00023146"/>
    </source>
</evidence>
<dbReference type="GO" id="GO:0005829">
    <property type="term" value="C:cytosol"/>
    <property type="evidence" value="ECO:0007669"/>
    <property type="project" value="TreeGrafter"/>
</dbReference>
<feature type="binding site" evidence="7">
    <location>
        <position position="408"/>
    </location>
    <ligand>
        <name>Mg(2+)</name>
        <dbReference type="ChEBI" id="CHEBI:18420"/>
        <label>1</label>
    </ligand>
</feature>
<dbReference type="SUPFAM" id="SSF55681">
    <property type="entry name" value="Class II aaRS and biotin synthetases"/>
    <property type="match status" value="1"/>
</dbReference>
<dbReference type="GO" id="GO:0140096">
    <property type="term" value="F:catalytic activity, acting on a protein"/>
    <property type="evidence" value="ECO:0007669"/>
    <property type="project" value="UniProtKB-ARBA"/>
</dbReference>
<dbReference type="HAMAP" id="MF_00252">
    <property type="entry name" value="Lys_tRNA_synth_class2"/>
    <property type="match status" value="1"/>
</dbReference>
<dbReference type="EC" id="6.1.1.6" evidence="7"/>
<evidence type="ECO:0000256" key="7">
    <source>
        <dbReference type="HAMAP-Rule" id="MF_00252"/>
    </source>
</evidence>
<dbReference type="InterPro" id="IPR004364">
    <property type="entry name" value="Aa-tRNA-synt_II"/>
</dbReference>
<dbReference type="PRINTS" id="PR00982">
    <property type="entry name" value="TRNASYNTHLYS"/>
</dbReference>
<keyword evidence="2 7" id="KW-0479">Metal-binding</keyword>
<dbReference type="PANTHER" id="PTHR42918">
    <property type="entry name" value="LYSYL-TRNA SYNTHETASE"/>
    <property type="match status" value="1"/>
</dbReference>
<dbReference type="Proteomes" id="UP000065807">
    <property type="component" value="Chromosome"/>
</dbReference>
<evidence type="ECO:0000256" key="8">
    <source>
        <dbReference type="RuleBase" id="RU000336"/>
    </source>
</evidence>
<dbReference type="Pfam" id="PF01336">
    <property type="entry name" value="tRNA_anti-codon"/>
    <property type="match status" value="1"/>
</dbReference>
<dbReference type="GO" id="GO:0004824">
    <property type="term" value="F:lysine-tRNA ligase activity"/>
    <property type="evidence" value="ECO:0007669"/>
    <property type="project" value="UniProtKB-UniRule"/>
</dbReference>
<dbReference type="PANTHER" id="PTHR42918:SF15">
    <property type="entry name" value="LYSINE--TRNA LIGASE, CHLOROPLASTIC_MITOCHONDRIAL"/>
    <property type="match status" value="1"/>
</dbReference>
<dbReference type="NCBIfam" id="TIGR00499">
    <property type="entry name" value="lysS_bact"/>
    <property type="match status" value="1"/>
</dbReference>
<name>A0A0K2SPD5_LIMPI</name>
<keyword evidence="5 7" id="KW-0030">Aminoacyl-tRNA synthetase</keyword>
<dbReference type="CDD" id="cd00775">
    <property type="entry name" value="LysRS_core"/>
    <property type="match status" value="1"/>
</dbReference>
<dbReference type="AlphaFoldDB" id="A0A0K2SPD5"/>
<comment type="subcellular location">
    <subcellularLocation>
        <location evidence="7">Cytoplasm</location>
    </subcellularLocation>
</comment>
<keyword evidence="7 8" id="KW-0460">Magnesium</keyword>
<dbReference type="CDD" id="cd04322">
    <property type="entry name" value="LysRS_N"/>
    <property type="match status" value="1"/>
</dbReference>
<organism evidence="10 11">
    <name type="scientific">Limnochorda pilosa</name>
    <dbReference type="NCBI Taxonomy" id="1555112"/>
    <lineage>
        <taxon>Bacteria</taxon>
        <taxon>Bacillati</taxon>
        <taxon>Bacillota</taxon>
        <taxon>Limnochordia</taxon>
        <taxon>Limnochordales</taxon>
        <taxon>Limnochordaceae</taxon>
        <taxon>Limnochorda</taxon>
    </lineage>
</organism>
<evidence type="ECO:0000313" key="10">
    <source>
        <dbReference type="EMBL" id="BAS28966.1"/>
    </source>
</evidence>
<dbReference type="GO" id="GO:0006430">
    <property type="term" value="P:lysyl-tRNA aminoacylation"/>
    <property type="evidence" value="ECO:0007669"/>
    <property type="project" value="UniProtKB-UniRule"/>
</dbReference>
<keyword evidence="3 7" id="KW-0547">Nucleotide-binding</keyword>